<gene>
    <name evidence="3" type="ORF">SAMN02746065_102287</name>
</gene>
<reference evidence="3 4" key="1">
    <citation type="submission" date="2017-04" db="EMBL/GenBank/DDBJ databases">
        <authorList>
            <person name="Afonso C.L."/>
            <person name="Miller P.J."/>
            <person name="Scott M.A."/>
            <person name="Spackman E."/>
            <person name="Goraichik I."/>
            <person name="Dimitrov K.M."/>
            <person name="Suarez D.L."/>
            <person name="Swayne D.E."/>
        </authorList>
    </citation>
    <scope>NUCLEOTIDE SEQUENCE [LARGE SCALE GENOMIC DNA]</scope>
    <source>
        <strain evidence="3 4">DSM 3385</strain>
    </source>
</reference>
<feature type="transmembrane region" description="Helical" evidence="1">
    <location>
        <begin position="16"/>
        <end position="36"/>
    </location>
</feature>
<dbReference type="Proteomes" id="UP000192418">
    <property type="component" value="Unassembled WGS sequence"/>
</dbReference>
<organism evidence="3 4">
    <name type="scientific">Desulfocicer vacuolatum DSM 3385</name>
    <dbReference type="NCBI Taxonomy" id="1121400"/>
    <lineage>
        <taxon>Bacteria</taxon>
        <taxon>Pseudomonadati</taxon>
        <taxon>Thermodesulfobacteriota</taxon>
        <taxon>Desulfobacteria</taxon>
        <taxon>Desulfobacterales</taxon>
        <taxon>Desulfobacteraceae</taxon>
        <taxon>Desulfocicer</taxon>
    </lineage>
</organism>
<feature type="domain" description="Type 4 fimbrial biogenesis protein PilX N-terminal" evidence="2">
    <location>
        <begin position="14"/>
        <end position="62"/>
    </location>
</feature>
<accession>A0A1W1ZHS1</accession>
<keyword evidence="1" id="KW-0472">Membrane</keyword>
<evidence type="ECO:0000313" key="4">
    <source>
        <dbReference type="Proteomes" id="UP000192418"/>
    </source>
</evidence>
<evidence type="ECO:0000256" key="1">
    <source>
        <dbReference type="SAM" id="Phobius"/>
    </source>
</evidence>
<name>A0A1W1ZHS1_9BACT</name>
<dbReference type="EMBL" id="FWXY01000002">
    <property type="protein sequence ID" value="SMC47588.1"/>
    <property type="molecule type" value="Genomic_DNA"/>
</dbReference>
<keyword evidence="1" id="KW-0812">Transmembrane</keyword>
<protein>
    <submittedName>
        <fullName evidence="3">PilX N-terminal</fullName>
    </submittedName>
</protein>
<dbReference type="STRING" id="1121400.SAMN02746065_102287"/>
<keyword evidence="4" id="KW-1185">Reference proteome</keyword>
<proteinExistence type="predicted"/>
<evidence type="ECO:0000259" key="2">
    <source>
        <dbReference type="Pfam" id="PF14341"/>
    </source>
</evidence>
<sequence>MKKQHFILPLISEKGSTLLVALMVLFVVTILGIFSINTSTTELAIARNDRLYTMAFYAAESARGYVPPHTGLYGENNITVGSSLGFSSGVTGDFDFNSNNASFNGTVGYAGFSEAPRGSGYEVSKFKAHRYEMTCNGYDGSGNSEIVIESGFYRIGF</sequence>
<dbReference type="Pfam" id="PF14341">
    <property type="entry name" value="PilX_N"/>
    <property type="match status" value="1"/>
</dbReference>
<dbReference type="AlphaFoldDB" id="A0A1W1ZHS1"/>
<dbReference type="InterPro" id="IPR025746">
    <property type="entry name" value="PilX_N_dom"/>
</dbReference>
<keyword evidence="1" id="KW-1133">Transmembrane helix</keyword>
<evidence type="ECO:0000313" key="3">
    <source>
        <dbReference type="EMBL" id="SMC47588.1"/>
    </source>
</evidence>